<dbReference type="EMBL" id="BJTG01000001">
    <property type="protein sequence ID" value="GEJ55323.1"/>
    <property type="molecule type" value="Genomic_DNA"/>
</dbReference>
<name>A0A7I9VG21_9BACT</name>
<dbReference type="AlphaFoldDB" id="A0A7I9VG21"/>
<sequence>MPSVVAYHLDPPVTAQPQQVTEVALLAPPEPDAEGRLVRDLTALAEAPAAGPVAVQVERRGPQLEVTLRRAGLAIALPRVEPVARAHGVALASACSADGVLTLSLLVPRAAAVRG</sequence>
<keyword evidence="2" id="KW-1185">Reference proteome</keyword>
<organism evidence="1 2">
    <name type="scientific">Anaeromyxobacter diazotrophicus</name>
    <dbReference type="NCBI Taxonomy" id="2590199"/>
    <lineage>
        <taxon>Bacteria</taxon>
        <taxon>Pseudomonadati</taxon>
        <taxon>Myxococcota</taxon>
        <taxon>Myxococcia</taxon>
        <taxon>Myxococcales</taxon>
        <taxon>Cystobacterineae</taxon>
        <taxon>Anaeromyxobacteraceae</taxon>
        <taxon>Anaeromyxobacter</taxon>
    </lineage>
</organism>
<proteinExistence type="predicted"/>
<evidence type="ECO:0000313" key="2">
    <source>
        <dbReference type="Proteomes" id="UP000503640"/>
    </source>
</evidence>
<dbReference type="RefSeq" id="WP_176062134.1">
    <property type="nucleotide sequence ID" value="NZ_BJTG01000001.1"/>
</dbReference>
<protein>
    <submittedName>
        <fullName evidence="1">Uncharacterized protein</fullName>
    </submittedName>
</protein>
<evidence type="ECO:0000313" key="1">
    <source>
        <dbReference type="EMBL" id="GEJ55323.1"/>
    </source>
</evidence>
<comment type="caution">
    <text evidence="1">The sequence shown here is derived from an EMBL/GenBank/DDBJ whole genome shotgun (WGS) entry which is preliminary data.</text>
</comment>
<dbReference type="Proteomes" id="UP000503640">
    <property type="component" value="Unassembled WGS sequence"/>
</dbReference>
<reference evidence="2" key="1">
    <citation type="journal article" date="2020" name="Appl. Environ. Microbiol.">
        <title>Diazotrophic Anaeromyxobacter Isolates from Soils.</title>
        <authorList>
            <person name="Masuda Y."/>
            <person name="Yamanaka H."/>
            <person name="Xu Z.X."/>
            <person name="Shiratori Y."/>
            <person name="Aono T."/>
            <person name="Amachi S."/>
            <person name="Senoo K."/>
            <person name="Itoh H."/>
        </authorList>
    </citation>
    <scope>NUCLEOTIDE SEQUENCE [LARGE SCALE GENOMIC DNA]</scope>
    <source>
        <strain evidence="2">R267</strain>
    </source>
</reference>
<gene>
    <name evidence="1" type="ORF">AMYX_00640</name>
</gene>
<accession>A0A7I9VG21</accession>